<evidence type="ECO:0000259" key="3">
    <source>
        <dbReference type="Pfam" id="PF00188"/>
    </source>
</evidence>
<dbReference type="Proteomes" id="UP001596035">
    <property type="component" value="Unassembled WGS sequence"/>
</dbReference>
<dbReference type="Gene3D" id="3.40.33.10">
    <property type="entry name" value="CAP"/>
    <property type="match status" value="1"/>
</dbReference>
<feature type="compositionally biased region" description="Low complexity" evidence="1">
    <location>
        <begin position="102"/>
        <end position="154"/>
    </location>
</feature>
<evidence type="ECO:0000256" key="2">
    <source>
        <dbReference type="SAM" id="SignalP"/>
    </source>
</evidence>
<feature type="compositionally biased region" description="Basic and acidic residues" evidence="1">
    <location>
        <begin position="38"/>
        <end position="55"/>
    </location>
</feature>
<feature type="compositionally biased region" description="Low complexity" evidence="1">
    <location>
        <begin position="75"/>
        <end position="86"/>
    </location>
</feature>
<proteinExistence type="predicted"/>
<organism evidence="4 5">
    <name type="scientific">Streptomyces atrovirens</name>
    <dbReference type="NCBI Taxonomy" id="285556"/>
    <lineage>
        <taxon>Bacteria</taxon>
        <taxon>Bacillati</taxon>
        <taxon>Actinomycetota</taxon>
        <taxon>Actinomycetes</taxon>
        <taxon>Kitasatosporales</taxon>
        <taxon>Streptomycetaceae</taxon>
        <taxon>Streptomyces</taxon>
    </lineage>
</organism>
<dbReference type="InterPro" id="IPR035940">
    <property type="entry name" value="CAP_sf"/>
</dbReference>
<dbReference type="RefSeq" id="WP_344559089.1">
    <property type="nucleotide sequence ID" value="NZ_BAAATG010000012.1"/>
</dbReference>
<evidence type="ECO:0000313" key="4">
    <source>
        <dbReference type="EMBL" id="MFC5243184.1"/>
    </source>
</evidence>
<feature type="signal peptide" evidence="2">
    <location>
        <begin position="1"/>
        <end position="31"/>
    </location>
</feature>
<evidence type="ECO:0000256" key="1">
    <source>
        <dbReference type="SAM" id="MobiDB-lite"/>
    </source>
</evidence>
<dbReference type="EMBL" id="JBHSKN010000022">
    <property type="protein sequence ID" value="MFC5243184.1"/>
    <property type="molecule type" value="Genomic_DNA"/>
</dbReference>
<comment type="caution">
    <text evidence="4">The sequence shown here is derived from an EMBL/GenBank/DDBJ whole genome shotgun (WGS) entry which is preliminary data.</text>
</comment>
<reference evidence="5" key="1">
    <citation type="journal article" date="2019" name="Int. J. Syst. Evol. Microbiol.">
        <title>The Global Catalogue of Microorganisms (GCM) 10K type strain sequencing project: providing services to taxonomists for standard genome sequencing and annotation.</title>
        <authorList>
            <consortium name="The Broad Institute Genomics Platform"/>
            <consortium name="The Broad Institute Genome Sequencing Center for Infectious Disease"/>
            <person name="Wu L."/>
            <person name="Ma J."/>
        </authorList>
    </citation>
    <scope>NUCLEOTIDE SEQUENCE [LARGE SCALE GENOMIC DNA]</scope>
    <source>
        <strain evidence="5">CGMCC 4.7131</strain>
    </source>
</reference>
<dbReference type="CDD" id="cd05379">
    <property type="entry name" value="CAP_bacterial"/>
    <property type="match status" value="1"/>
</dbReference>
<protein>
    <submittedName>
        <fullName evidence="4">CAP domain-containing protein</fullName>
    </submittedName>
</protein>
<feature type="domain" description="SCP" evidence="3">
    <location>
        <begin position="162"/>
        <end position="275"/>
    </location>
</feature>
<dbReference type="InterPro" id="IPR014044">
    <property type="entry name" value="CAP_dom"/>
</dbReference>
<accession>A0ABW0E0K6</accession>
<dbReference type="PANTHER" id="PTHR31157:SF1">
    <property type="entry name" value="SCP DOMAIN-CONTAINING PROTEIN"/>
    <property type="match status" value="1"/>
</dbReference>
<dbReference type="Pfam" id="PF00188">
    <property type="entry name" value="CAP"/>
    <property type="match status" value="1"/>
</dbReference>
<dbReference type="PANTHER" id="PTHR31157">
    <property type="entry name" value="SCP DOMAIN-CONTAINING PROTEIN"/>
    <property type="match status" value="1"/>
</dbReference>
<sequence length="279" mass="28777">MGKHRHQKQYRRTVVAAVAVGVIGIPSVAMACTDWPDEGERQDRGTTAGAEDRWGGPDWYSRWSSQQHGEPAPVPSDTPTATTSPSKDGGAKPSHKPKTKAPEATASKPATAAPKPTTAAPEPTTASPKPTTAAPEPTTAAPKPTTAAPGPAGASGAVAKVVELVNAERGKAGCSPVKANATLTKAAQDHSEDMAASGNMSHTGSDGSSPGDRITRAGYSWSTYGENVAYGYSTPEQVMAGWMASPGHKENILNCAFKEIGVGLAQPGSYWTQDFGTAR</sequence>
<name>A0ABW0E0K6_9ACTN</name>
<feature type="chain" id="PRO_5047303950" evidence="2">
    <location>
        <begin position="32"/>
        <end position="279"/>
    </location>
</feature>
<evidence type="ECO:0000313" key="5">
    <source>
        <dbReference type="Proteomes" id="UP001596035"/>
    </source>
</evidence>
<keyword evidence="2" id="KW-0732">Signal</keyword>
<keyword evidence="5" id="KW-1185">Reference proteome</keyword>
<feature type="region of interest" description="Disordered" evidence="1">
    <location>
        <begin position="34"/>
        <end position="154"/>
    </location>
</feature>
<dbReference type="SUPFAM" id="SSF55797">
    <property type="entry name" value="PR-1-like"/>
    <property type="match status" value="1"/>
</dbReference>
<dbReference type="PROSITE" id="PS51257">
    <property type="entry name" value="PROKAR_LIPOPROTEIN"/>
    <property type="match status" value="1"/>
</dbReference>
<gene>
    <name evidence="4" type="ORF">ACFPWV_25310</name>
</gene>